<evidence type="ECO:0000313" key="3">
    <source>
        <dbReference type="Proteomes" id="UP000886523"/>
    </source>
</evidence>
<dbReference type="OrthoDB" id="76215at2759"/>
<evidence type="ECO:0000313" key="2">
    <source>
        <dbReference type="EMBL" id="KAF9521052.1"/>
    </source>
</evidence>
<gene>
    <name evidence="2" type="ORF">BS47DRAFT_1286275</name>
    <name evidence="1" type="ORF">BS47DRAFT_1310178</name>
</gene>
<dbReference type="EMBL" id="MU129426">
    <property type="protein sequence ID" value="KAF9503165.1"/>
    <property type="molecule type" value="Genomic_DNA"/>
</dbReference>
<comment type="caution">
    <text evidence="2">The sequence shown here is derived from an EMBL/GenBank/DDBJ whole genome shotgun (WGS) entry which is preliminary data.</text>
</comment>
<dbReference type="EMBL" id="MU128909">
    <property type="protein sequence ID" value="KAF9521052.1"/>
    <property type="molecule type" value="Genomic_DNA"/>
</dbReference>
<keyword evidence="3" id="KW-1185">Reference proteome</keyword>
<sequence>KAKWTDSDRAEMLQILLSEQVEGNQSETGWKSGVYAHVAVALNKILSKGGSKNTEPVRNQYSKVYLV</sequence>
<evidence type="ECO:0008006" key="4">
    <source>
        <dbReference type="Google" id="ProtNLM"/>
    </source>
</evidence>
<name>A0A9P6BC64_9AGAM</name>
<organism evidence="2 3">
    <name type="scientific">Hydnum rufescens UP504</name>
    <dbReference type="NCBI Taxonomy" id="1448309"/>
    <lineage>
        <taxon>Eukaryota</taxon>
        <taxon>Fungi</taxon>
        <taxon>Dikarya</taxon>
        <taxon>Basidiomycota</taxon>
        <taxon>Agaricomycotina</taxon>
        <taxon>Agaricomycetes</taxon>
        <taxon>Cantharellales</taxon>
        <taxon>Hydnaceae</taxon>
        <taxon>Hydnum</taxon>
    </lineage>
</organism>
<reference evidence="2" key="1">
    <citation type="journal article" date="2020" name="Nat. Commun.">
        <title>Large-scale genome sequencing of mycorrhizal fungi provides insights into the early evolution of symbiotic traits.</title>
        <authorList>
            <person name="Miyauchi S."/>
            <person name="Kiss E."/>
            <person name="Kuo A."/>
            <person name="Drula E."/>
            <person name="Kohler A."/>
            <person name="Sanchez-Garcia M."/>
            <person name="Morin E."/>
            <person name="Andreopoulos B."/>
            <person name="Barry K.W."/>
            <person name="Bonito G."/>
            <person name="Buee M."/>
            <person name="Carver A."/>
            <person name="Chen C."/>
            <person name="Cichocki N."/>
            <person name="Clum A."/>
            <person name="Culley D."/>
            <person name="Crous P.W."/>
            <person name="Fauchery L."/>
            <person name="Girlanda M."/>
            <person name="Hayes R.D."/>
            <person name="Keri Z."/>
            <person name="LaButti K."/>
            <person name="Lipzen A."/>
            <person name="Lombard V."/>
            <person name="Magnuson J."/>
            <person name="Maillard F."/>
            <person name="Murat C."/>
            <person name="Nolan M."/>
            <person name="Ohm R.A."/>
            <person name="Pangilinan J."/>
            <person name="Pereira M.F."/>
            <person name="Perotto S."/>
            <person name="Peter M."/>
            <person name="Pfister S."/>
            <person name="Riley R."/>
            <person name="Sitrit Y."/>
            <person name="Stielow J.B."/>
            <person name="Szollosi G."/>
            <person name="Zifcakova L."/>
            <person name="Stursova M."/>
            <person name="Spatafora J.W."/>
            <person name="Tedersoo L."/>
            <person name="Vaario L.M."/>
            <person name="Yamada A."/>
            <person name="Yan M."/>
            <person name="Wang P."/>
            <person name="Xu J."/>
            <person name="Bruns T."/>
            <person name="Baldrian P."/>
            <person name="Vilgalys R."/>
            <person name="Dunand C."/>
            <person name="Henrissat B."/>
            <person name="Grigoriev I.V."/>
            <person name="Hibbett D."/>
            <person name="Nagy L.G."/>
            <person name="Martin F.M."/>
        </authorList>
    </citation>
    <scope>NUCLEOTIDE SEQUENCE</scope>
    <source>
        <strain evidence="2">UP504</strain>
    </source>
</reference>
<accession>A0A9P6BC64</accession>
<dbReference type="AlphaFoldDB" id="A0A9P6BC64"/>
<feature type="non-terminal residue" evidence="2">
    <location>
        <position position="1"/>
    </location>
</feature>
<protein>
    <recommendedName>
        <fullName evidence="4">Myb/SANT-like domain-containing protein</fullName>
    </recommendedName>
</protein>
<evidence type="ECO:0000313" key="1">
    <source>
        <dbReference type="EMBL" id="KAF9503165.1"/>
    </source>
</evidence>
<dbReference type="Proteomes" id="UP000886523">
    <property type="component" value="Unassembled WGS sequence"/>
</dbReference>
<proteinExistence type="predicted"/>